<keyword evidence="4" id="KW-1015">Disulfide bond</keyword>
<evidence type="ECO:0000256" key="4">
    <source>
        <dbReference type="ARBA" id="ARBA00023157"/>
    </source>
</evidence>
<keyword evidence="3" id="KW-0732">Signal</keyword>
<dbReference type="Proteomes" id="UP000054995">
    <property type="component" value="Unassembled WGS sequence"/>
</dbReference>
<dbReference type="OrthoDB" id="5918837at2759"/>
<evidence type="ECO:0000256" key="3">
    <source>
        <dbReference type="ARBA" id="ARBA00022729"/>
    </source>
</evidence>
<reference evidence="6 7" key="1">
    <citation type="submission" date="2015-01" db="EMBL/GenBank/DDBJ databases">
        <title>Evolution of Trichinella species and genotypes.</title>
        <authorList>
            <person name="Korhonen P.K."/>
            <person name="Edoardo P."/>
            <person name="Giuseppe L.R."/>
            <person name="Gasser R.B."/>
        </authorList>
    </citation>
    <scope>NUCLEOTIDE SEQUENCE [LARGE SCALE GENOMIC DNA]</scope>
    <source>
        <strain evidence="6">ISS470</strain>
    </source>
</reference>
<evidence type="ECO:0000256" key="1">
    <source>
        <dbReference type="ARBA" id="ARBA00004613"/>
    </source>
</evidence>
<evidence type="ECO:0000313" key="7">
    <source>
        <dbReference type="Proteomes" id="UP000054995"/>
    </source>
</evidence>
<gene>
    <name evidence="6" type="ORF">T4D_867</name>
</gene>
<dbReference type="InterPro" id="IPR004133">
    <property type="entry name" value="DAN_dom"/>
</dbReference>
<dbReference type="EMBL" id="JYDT01000034">
    <property type="protein sequence ID" value="KRY89229.1"/>
    <property type="molecule type" value="Genomic_DNA"/>
</dbReference>
<evidence type="ECO:0000256" key="2">
    <source>
        <dbReference type="ARBA" id="ARBA00022525"/>
    </source>
</evidence>
<dbReference type="AlphaFoldDB" id="A0A0V1FT81"/>
<name>A0A0V1FT81_TRIPS</name>
<accession>A0A0V1FT81</accession>
<dbReference type="InterPro" id="IPR029034">
    <property type="entry name" value="Cystine-knot_cytokine"/>
</dbReference>
<organism evidence="6 7">
    <name type="scientific">Trichinella pseudospiralis</name>
    <name type="common">Parasitic roundworm</name>
    <dbReference type="NCBI Taxonomy" id="6337"/>
    <lineage>
        <taxon>Eukaryota</taxon>
        <taxon>Metazoa</taxon>
        <taxon>Ecdysozoa</taxon>
        <taxon>Nematoda</taxon>
        <taxon>Enoplea</taxon>
        <taxon>Dorylaimia</taxon>
        <taxon>Trichinellida</taxon>
        <taxon>Trichinellidae</taxon>
        <taxon>Trichinella</taxon>
    </lineage>
</organism>
<dbReference type="Gene3D" id="2.10.90.10">
    <property type="entry name" value="Cystine-knot cytokines"/>
    <property type="match status" value="1"/>
</dbReference>
<keyword evidence="2" id="KW-0964">Secreted</keyword>
<protein>
    <recommendedName>
        <fullName evidence="5">DAN domain-containing protein</fullName>
    </recommendedName>
</protein>
<comment type="caution">
    <text evidence="6">The sequence shown here is derived from an EMBL/GenBank/DDBJ whole genome shotgun (WGS) entry which is preliminary data.</text>
</comment>
<evidence type="ECO:0000259" key="5">
    <source>
        <dbReference type="Pfam" id="PF03045"/>
    </source>
</evidence>
<keyword evidence="7" id="KW-1185">Reference proteome</keyword>
<feature type="domain" description="DAN" evidence="5">
    <location>
        <begin position="22"/>
        <end position="108"/>
    </location>
</feature>
<dbReference type="Pfam" id="PF03045">
    <property type="entry name" value="DAN"/>
    <property type="match status" value="1"/>
</dbReference>
<dbReference type="GO" id="GO:0005576">
    <property type="term" value="C:extracellular region"/>
    <property type="evidence" value="ECO:0007669"/>
    <property type="project" value="UniProtKB-SubCell"/>
</dbReference>
<comment type="subcellular location">
    <subcellularLocation>
        <location evidence="1">Secreted</location>
    </subcellularLocation>
</comment>
<evidence type="ECO:0000313" key="6">
    <source>
        <dbReference type="EMBL" id="KRY89229.1"/>
    </source>
</evidence>
<proteinExistence type="predicted"/>
<sequence length="195" mass="22126">MCSSSSKLTWTKSAAGDSSNLNLFQQDCRIVAVEKLINIPGCIPLRVQLNACRGYCLSWTVPDGQRTVASYAMCCRMVERELVEFETRCQESKWEKFSFTSAVSCECFDYLTPTQFRSVRLEMKKKQTTSNVNFRMLAEERKSGKFDDSSVTGMQFWPCANSSQIEVVFKNGLLKTCPQLIPVELEFKISSNSLL</sequence>